<dbReference type="AlphaFoldDB" id="A0A4Y2MYP6"/>
<dbReference type="Proteomes" id="UP000499080">
    <property type="component" value="Unassembled WGS sequence"/>
</dbReference>
<feature type="region of interest" description="Disordered" evidence="1">
    <location>
        <begin position="68"/>
        <end position="92"/>
    </location>
</feature>
<gene>
    <name evidence="2" type="ORF">AVEN_112139_1</name>
</gene>
<reference evidence="2 3" key="1">
    <citation type="journal article" date="2019" name="Sci. Rep.">
        <title>Orb-weaving spider Araneus ventricosus genome elucidates the spidroin gene catalogue.</title>
        <authorList>
            <person name="Kono N."/>
            <person name="Nakamura H."/>
            <person name="Ohtoshi R."/>
            <person name="Moran D.A.P."/>
            <person name="Shinohara A."/>
            <person name="Yoshida Y."/>
            <person name="Fujiwara M."/>
            <person name="Mori M."/>
            <person name="Tomita M."/>
            <person name="Arakawa K."/>
        </authorList>
    </citation>
    <scope>NUCLEOTIDE SEQUENCE [LARGE SCALE GENOMIC DNA]</scope>
</reference>
<accession>A0A4Y2MYP6</accession>
<proteinExistence type="predicted"/>
<name>A0A4Y2MYP6_ARAVE</name>
<protein>
    <submittedName>
        <fullName evidence="2">Uncharacterized protein</fullName>
    </submittedName>
</protein>
<evidence type="ECO:0000256" key="1">
    <source>
        <dbReference type="SAM" id="MobiDB-lite"/>
    </source>
</evidence>
<dbReference type="EMBL" id="BGPR01008215">
    <property type="protein sequence ID" value="GBN32281.1"/>
    <property type="molecule type" value="Genomic_DNA"/>
</dbReference>
<comment type="caution">
    <text evidence="2">The sequence shown here is derived from an EMBL/GenBank/DDBJ whole genome shotgun (WGS) entry which is preliminary data.</text>
</comment>
<evidence type="ECO:0000313" key="2">
    <source>
        <dbReference type="EMBL" id="GBN32281.1"/>
    </source>
</evidence>
<organism evidence="2 3">
    <name type="scientific">Araneus ventricosus</name>
    <name type="common">Orbweaver spider</name>
    <name type="synonym">Epeira ventricosa</name>
    <dbReference type="NCBI Taxonomy" id="182803"/>
    <lineage>
        <taxon>Eukaryota</taxon>
        <taxon>Metazoa</taxon>
        <taxon>Ecdysozoa</taxon>
        <taxon>Arthropoda</taxon>
        <taxon>Chelicerata</taxon>
        <taxon>Arachnida</taxon>
        <taxon>Araneae</taxon>
        <taxon>Araneomorphae</taxon>
        <taxon>Entelegynae</taxon>
        <taxon>Araneoidea</taxon>
        <taxon>Araneidae</taxon>
        <taxon>Araneus</taxon>
    </lineage>
</organism>
<sequence>MEDQGDASSGPSISDGKAAVKIVQNFFITENVDKKFMHLFLIIDKKNVTCICNLESFVVEARPGVATGAGLRQAPPVPQESADGRPGLAHPPPLLVVVQRQPPQRTHPLGQVVQHARHSTAPPQVQIQPPQAEHLRQHLFPRVSRVPLSL</sequence>
<keyword evidence="3" id="KW-1185">Reference proteome</keyword>
<evidence type="ECO:0000313" key="3">
    <source>
        <dbReference type="Proteomes" id="UP000499080"/>
    </source>
</evidence>